<dbReference type="GO" id="GO:0004934">
    <property type="term" value="F:mating-type alpha-factor pheromone receptor activity"/>
    <property type="evidence" value="ECO:0007669"/>
    <property type="project" value="InterPro"/>
</dbReference>
<dbReference type="Pfam" id="PF02076">
    <property type="entry name" value="STE3"/>
    <property type="match status" value="1"/>
</dbReference>
<keyword evidence="13" id="KW-1185">Reference proteome</keyword>
<name>A0A9P5MQG6_9AGAM</name>
<keyword evidence="3" id="KW-0589">Pheromone response</keyword>
<protein>
    <submittedName>
        <fullName evidence="12">STE3-domain-containing protein</fullName>
    </submittedName>
</protein>
<feature type="transmembrane region" description="Helical" evidence="11">
    <location>
        <begin position="271"/>
        <end position="289"/>
    </location>
</feature>
<reference evidence="12" key="1">
    <citation type="submission" date="2019-10" db="EMBL/GenBank/DDBJ databases">
        <authorList>
            <consortium name="DOE Joint Genome Institute"/>
            <person name="Kuo A."/>
            <person name="Miyauchi S."/>
            <person name="Kiss E."/>
            <person name="Drula E."/>
            <person name="Kohler A."/>
            <person name="Sanchez-Garcia M."/>
            <person name="Andreopoulos B."/>
            <person name="Barry K.W."/>
            <person name="Bonito G."/>
            <person name="Buee M."/>
            <person name="Carver A."/>
            <person name="Chen C."/>
            <person name="Cichocki N."/>
            <person name="Clum A."/>
            <person name="Culley D."/>
            <person name="Crous P.W."/>
            <person name="Fauchery L."/>
            <person name="Girlanda M."/>
            <person name="Hayes R."/>
            <person name="Keri Z."/>
            <person name="LaButti K."/>
            <person name="Lipzen A."/>
            <person name="Lombard V."/>
            <person name="Magnuson J."/>
            <person name="Maillard F."/>
            <person name="Morin E."/>
            <person name="Murat C."/>
            <person name="Nolan M."/>
            <person name="Ohm R."/>
            <person name="Pangilinan J."/>
            <person name="Pereira M."/>
            <person name="Perotto S."/>
            <person name="Peter M."/>
            <person name="Riley R."/>
            <person name="Sitrit Y."/>
            <person name="Stielow B."/>
            <person name="Szollosi G."/>
            <person name="Zifcakova L."/>
            <person name="Stursova M."/>
            <person name="Spatafora J.W."/>
            <person name="Tedersoo L."/>
            <person name="Vaario L.-M."/>
            <person name="Yamada A."/>
            <person name="Yan M."/>
            <person name="Wang P."/>
            <person name="Xu J."/>
            <person name="Bruns T."/>
            <person name="Baldrian P."/>
            <person name="Vilgalys R."/>
            <person name="Henrissat B."/>
            <person name="Grigoriev I.V."/>
            <person name="Hibbett D."/>
            <person name="Nagy L.G."/>
            <person name="Martin F.M."/>
        </authorList>
    </citation>
    <scope>NUCLEOTIDE SEQUENCE</scope>
    <source>
        <strain evidence="12">Prilba</strain>
    </source>
</reference>
<proteinExistence type="inferred from homology"/>
<evidence type="ECO:0000256" key="2">
    <source>
        <dbReference type="ARBA" id="ARBA00011085"/>
    </source>
</evidence>
<dbReference type="InterPro" id="IPR000481">
    <property type="entry name" value="GPCR_Pheromne_B_alpha_rcpt"/>
</dbReference>
<evidence type="ECO:0000256" key="7">
    <source>
        <dbReference type="ARBA" id="ARBA00023136"/>
    </source>
</evidence>
<evidence type="ECO:0000313" key="13">
    <source>
        <dbReference type="Proteomes" id="UP000759537"/>
    </source>
</evidence>
<organism evidence="12 13">
    <name type="scientific">Russula ochroleuca</name>
    <dbReference type="NCBI Taxonomy" id="152965"/>
    <lineage>
        <taxon>Eukaryota</taxon>
        <taxon>Fungi</taxon>
        <taxon>Dikarya</taxon>
        <taxon>Basidiomycota</taxon>
        <taxon>Agaricomycotina</taxon>
        <taxon>Agaricomycetes</taxon>
        <taxon>Russulales</taxon>
        <taxon>Russulaceae</taxon>
        <taxon>Russula</taxon>
    </lineage>
</organism>
<sequence length="435" mass="48410">MSPPPNELYSAFSCIGFVMCAIPLYWHLQAWNTGTCLFMIWTGLGCLLQCINSIVWNKNMTNRAPVYCDISTRIQVAQNVAIPASSLCINRRLYKIATAKAAMTTNADKRRVVIQDLLIGVGLPILQIIAQYVVSTNRYDIYEDFGPTFALATTPLSFILFSAWPVAIGTVSLFYCVRSIYTFYKRQRQFNQIMVHSQGLNRGRYLRLMALSGTEILGTIPLGTYFIVVDVKSGVTPWQGWAYTHSHYSDVVQVPSSVWKNDSSSSGGMETYRWSLVASAFIFFAFFGFGDEARQHYLRVYTSIASRIGYSTSTLHGSSDATSQNPYVKRGVTVTVVRTTRNRRRSSVSSDQPSIPSISSAITSDINPEFKFEQYSLSNTVTSSSVESFDELKMQGQPTLPAGVTMPTVPPASVPPHFPDRIELTMRAYSGVDTV</sequence>
<dbReference type="PRINTS" id="PR00899">
    <property type="entry name" value="GPCRSTE3"/>
</dbReference>
<dbReference type="OrthoDB" id="2874149at2759"/>
<evidence type="ECO:0000256" key="4">
    <source>
        <dbReference type="ARBA" id="ARBA00022692"/>
    </source>
</evidence>
<dbReference type="AlphaFoldDB" id="A0A9P5MQG6"/>
<keyword evidence="9" id="KW-0807">Transducer</keyword>
<evidence type="ECO:0000256" key="9">
    <source>
        <dbReference type="ARBA" id="ARBA00023224"/>
    </source>
</evidence>
<dbReference type="PANTHER" id="PTHR28097">
    <property type="entry name" value="PHEROMONE A FACTOR RECEPTOR"/>
    <property type="match status" value="1"/>
</dbReference>
<evidence type="ECO:0000256" key="1">
    <source>
        <dbReference type="ARBA" id="ARBA00004141"/>
    </source>
</evidence>
<dbReference type="GO" id="GO:0000750">
    <property type="term" value="P:pheromone-dependent signal transduction involved in conjugation with cellular fusion"/>
    <property type="evidence" value="ECO:0007669"/>
    <property type="project" value="TreeGrafter"/>
</dbReference>
<comment type="caution">
    <text evidence="12">The sequence shown here is derived from an EMBL/GenBank/DDBJ whole genome shotgun (WGS) entry which is preliminary data.</text>
</comment>
<keyword evidence="6" id="KW-0297">G-protein coupled receptor</keyword>
<evidence type="ECO:0000256" key="6">
    <source>
        <dbReference type="ARBA" id="ARBA00023040"/>
    </source>
</evidence>
<accession>A0A9P5MQG6</accession>
<dbReference type="PRINTS" id="PR00901">
    <property type="entry name" value="PHEROMONEBAR"/>
</dbReference>
<keyword evidence="8" id="KW-0675">Receptor</keyword>
<feature type="transmembrane region" description="Helical" evidence="11">
    <location>
        <begin position="205"/>
        <end position="228"/>
    </location>
</feature>
<evidence type="ECO:0000256" key="3">
    <source>
        <dbReference type="ARBA" id="ARBA00022507"/>
    </source>
</evidence>
<dbReference type="CDD" id="cd14966">
    <property type="entry name" value="7tmD_STE3"/>
    <property type="match status" value="1"/>
</dbReference>
<feature type="transmembrane region" description="Helical" evidence="11">
    <location>
        <begin position="38"/>
        <end position="56"/>
    </location>
</feature>
<gene>
    <name evidence="12" type="ORF">DFH94DRAFT_697529</name>
</gene>
<reference evidence="12" key="2">
    <citation type="journal article" date="2020" name="Nat. Commun.">
        <title>Large-scale genome sequencing of mycorrhizal fungi provides insights into the early evolution of symbiotic traits.</title>
        <authorList>
            <person name="Miyauchi S."/>
            <person name="Kiss E."/>
            <person name="Kuo A."/>
            <person name="Drula E."/>
            <person name="Kohler A."/>
            <person name="Sanchez-Garcia M."/>
            <person name="Morin E."/>
            <person name="Andreopoulos B."/>
            <person name="Barry K.W."/>
            <person name="Bonito G."/>
            <person name="Buee M."/>
            <person name="Carver A."/>
            <person name="Chen C."/>
            <person name="Cichocki N."/>
            <person name="Clum A."/>
            <person name="Culley D."/>
            <person name="Crous P.W."/>
            <person name="Fauchery L."/>
            <person name="Girlanda M."/>
            <person name="Hayes R.D."/>
            <person name="Keri Z."/>
            <person name="LaButti K."/>
            <person name="Lipzen A."/>
            <person name="Lombard V."/>
            <person name="Magnuson J."/>
            <person name="Maillard F."/>
            <person name="Murat C."/>
            <person name="Nolan M."/>
            <person name="Ohm R.A."/>
            <person name="Pangilinan J."/>
            <person name="Pereira M.F."/>
            <person name="Perotto S."/>
            <person name="Peter M."/>
            <person name="Pfister S."/>
            <person name="Riley R."/>
            <person name="Sitrit Y."/>
            <person name="Stielow J.B."/>
            <person name="Szollosi G."/>
            <person name="Zifcakova L."/>
            <person name="Stursova M."/>
            <person name="Spatafora J.W."/>
            <person name="Tedersoo L."/>
            <person name="Vaario L.M."/>
            <person name="Yamada A."/>
            <person name="Yan M."/>
            <person name="Wang P."/>
            <person name="Xu J."/>
            <person name="Bruns T."/>
            <person name="Baldrian P."/>
            <person name="Vilgalys R."/>
            <person name="Dunand C."/>
            <person name="Henrissat B."/>
            <person name="Grigoriev I.V."/>
            <person name="Hibbett D."/>
            <person name="Nagy L.G."/>
            <person name="Martin F.M."/>
        </authorList>
    </citation>
    <scope>NUCLEOTIDE SEQUENCE</scope>
    <source>
        <strain evidence="12">Prilba</strain>
    </source>
</reference>
<feature type="transmembrane region" description="Helical" evidence="11">
    <location>
        <begin position="155"/>
        <end position="184"/>
    </location>
</feature>
<feature type="region of interest" description="Disordered" evidence="10">
    <location>
        <begin position="341"/>
        <end position="360"/>
    </location>
</feature>
<dbReference type="InterPro" id="IPR001499">
    <property type="entry name" value="GPCR_STE3"/>
</dbReference>
<evidence type="ECO:0000256" key="10">
    <source>
        <dbReference type="SAM" id="MobiDB-lite"/>
    </source>
</evidence>
<dbReference type="PANTHER" id="PTHR28097:SF1">
    <property type="entry name" value="PHEROMONE A FACTOR RECEPTOR"/>
    <property type="match status" value="1"/>
</dbReference>
<keyword evidence="7 11" id="KW-0472">Membrane</keyword>
<comment type="subcellular location">
    <subcellularLocation>
        <location evidence="1">Membrane</location>
        <topology evidence="1">Multi-pass membrane protein</topology>
    </subcellularLocation>
</comment>
<evidence type="ECO:0000256" key="11">
    <source>
        <dbReference type="SAM" id="Phobius"/>
    </source>
</evidence>
<dbReference type="GO" id="GO:0005886">
    <property type="term" value="C:plasma membrane"/>
    <property type="evidence" value="ECO:0007669"/>
    <property type="project" value="TreeGrafter"/>
</dbReference>
<evidence type="ECO:0000256" key="8">
    <source>
        <dbReference type="ARBA" id="ARBA00023170"/>
    </source>
</evidence>
<feature type="transmembrane region" description="Helical" evidence="11">
    <location>
        <begin position="117"/>
        <end position="135"/>
    </location>
</feature>
<keyword evidence="4 11" id="KW-0812">Transmembrane</keyword>
<dbReference type="EMBL" id="WHVB01000030">
    <property type="protein sequence ID" value="KAF8468711.1"/>
    <property type="molecule type" value="Genomic_DNA"/>
</dbReference>
<evidence type="ECO:0000313" key="12">
    <source>
        <dbReference type="EMBL" id="KAF8468711.1"/>
    </source>
</evidence>
<comment type="similarity">
    <text evidence="2">Belongs to the G-protein coupled receptor 4 family.</text>
</comment>
<feature type="compositionally biased region" description="Low complexity" evidence="10">
    <location>
        <begin position="347"/>
        <end position="360"/>
    </location>
</feature>
<evidence type="ECO:0000256" key="5">
    <source>
        <dbReference type="ARBA" id="ARBA00022989"/>
    </source>
</evidence>
<keyword evidence="5 11" id="KW-1133">Transmembrane helix</keyword>
<dbReference type="Proteomes" id="UP000759537">
    <property type="component" value="Unassembled WGS sequence"/>
</dbReference>
<feature type="transmembrane region" description="Helical" evidence="11">
    <location>
        <begin position="7"/>
        <end position="26"/>
    </location>
</feature>